<evidence type="ECO:0000256" key="1">
    <source>
        <dbReference type="SAM" id="SignalP"/>
    </source>
</evidence>
<organism evidence="3 4">
    <name type="scientific">Grimontia celer</name>
    <dbReference type="NCBI Taxonomy" id="1796497"/>
    <lineage>
        <taxon>Bacteria</taxon>
        <taxon>Pseudomonadati</taxon>
        <taxon>Pseudomonadota</taxon>
        <taxon>Gammaproteobacteria</taxon>
        <taxon>Vibrionales</taxon>
        <taxon>Vibrionaceae</taxon>
        <taxon>Grimontia</taxon>
    </lineage>
</organism>
<sequence>MKNTMTSLLALIFLVLSAQAFAEKNTLTMDQENKLSDIVTMLENHPALIPGLHQSLSAYLSQQQQFDAVLKENHAYLYDNPAHPQFGGKDAELVIINFTDYSCPFCKKLDPVLHEIAKNNPAVRVVNILVPLKEMHGLLPDVNSATLAINVWNHDRDNYLDVHQLLLKKPSAHDLRSVKRVAKETGTDRFAENDAQTGEMLEKNYQLFSQLGLRGTPAMIIGDQVVPGYLPEDKLQAIINQHLEN</sequence>
<proteinExistence type="predicted"/>
<dbReference type="PANTHER" id="PTHR35272">
    <property type="entry name" value="THIOL:DISULFIDE INTERCHANGE PROTEIN DSBC-RELATED"/>
    <property type="match status" value="1"/>
</dbReference>
<dbReference type="STRING" id="1796497.GCE9029_02024"/>
<reference evidence="4" key="1">
    <citation type="submission" date="2016-02" db="EMBL/GenBank/DDBJ databases">
        <authorList>
            <person name="Rodrigo-Torres Lidia"/>
            <person name="Arahal R.David."/>
        </authorList>
    </citation>
    <scope>NUCLEOTIDE SEQUENCE [LARGE SCALE GENOMIC DNA]</scope>
    <source>
        <strain evidence="4">CECT 9029</strain>
    </source>
</reference>
<protein>
    <submittedName>
        <fullName evidence="3">Disulfide bond formation protein D</fullName>
    </submittedName>
</protein>
<dbReference type="SUPFAM" id="SSF52833">
    <property type="entry name" value="Thioredoxin-like"/>
    <property type="match status" value="1"/>
</dbReference>
<dbReference type="EMBL" id="FIZX01000001">
    <property type="protein sequence ID" value="CZF80359.1"/>
    <property type="molecule type" value="Genomic_DNA"/>
</dbReference>
<name>A0A128F0Q8_9GAMM</name>
<dbReference type="InterPro" id="IPR051470">
    <property type="entry name" value="Thiol:disulfide_interchange"/>
</dbReference>
<dbReference type="InterPro" id="IPR013766">
    <property type="entry name" value="Thioredoxin_domain"/>
</dbReference>
<evidence type="ECO:0000259" key="2">
    <source>
        <dbReference type="PROSITE" id="PS51352"/>
    </source>
</evidence>
<evidence type="ECO:0000313" key="4">
    <source>
        <dbReference type="Proteomes" id="UP000071641"/>
    </source>
</evidence>
<keyword evidence="1" id="KW-0732">Signal</keyword>
<gene>
    <name evidence="3" type="primary">bdbD</name>
    <name evidence="3" type="ORF">GCE9029_02024</name>
</gene>
<dbReference type="Gene3D" id="3.40.30.10">
    <property type="entry name" value="Glutaredoxin"/>
    <property type="match status" value="1"/>
</dbReference>
<dbReference type="PANTHER" id="PTHR35272:SF3">
    <property type="entry name" value="THIOL:DISULFIDE INTERCHANGE PROTEIN DSBC"/>
    <property type="match status" value="1"/>
</dbReference>
<feature type="chain" id="PRO_5007281854" evidence="1">
    <location>
        <begin position="23"/>
        <end position="245"/>
    </location>
</feature>
<dbReference type="AlphaFoldDB" id="A0A128F0Q8"/>
<feature type="signal peptide" evidence="1">
    <location>
        <begin position="1"/>
        <end position="22"/>
    </location>
</feature>
<dbReference type="CDD" id="cd03023">
    <property type="entry name" value="DsbA_Com1_like"/>
    <property type="match status" value="1"/>
</dbReference>
<keyword evidence="4" id="KW-1185">Reference proteome</keyword>
<dbReference type="PROSITE" id="PS51352">
    <property type="entry name" value="THIOREDOXIN_2"/>
    <property type="match status" value="1"/>
</dbReference>
<evidence type="ECO:0000313" key="3">
    <source>
        <dbReference type="EMBL" id="CZF80359.1"/>
    </source>
</evidence>
<dbReference type="InterPro" id="IPR036249">
    <property type="entry name" value="Thioredoxin-like_sf"/>
</dbReference>
<dbReference type="InterPro" id="IPR012336">
    <property type="entry name" value="Thioredoxin-like_fold"/>
</dbReference>
<dbReference type="Pfam" id="PF13098">
    <property type="entry name" value="Thioredoxin_2"/>
    <property type="match status" value="1"/>
</dbReference>
<dbReference type="OrthoDB" id="9780340at2"/>
<dbReference type="Proteomes" id="UP000071641">
    <property type="component" value="Unassembled WGS sequence"/>
</dbReference>
<accession>A0A128F0Q8</accession>
<feature type="domain" description="Thioredoxin" evidence="2">
    <location>
        <begin position="16"/>
        <end position="244"/>
    </location>
</feature>
<dbReference type="RefSeq" id="WP_062663032.1">
    <property type="nucleotide sequence ID" value="NZ_FIZX01000001.1"/>
</dbReference>